<feature type="domain" description="Carboxylesterase type B" evidence="2">
    <location>
        <begin position="15"/>
        <end position="102"/>
    </location>
</feature>
<evidence type="ECO:0000259" key="2">
    <source>
        <dbReference type="Pfam" id="PF00135"/>
    </source>
</evidence>
<dbReference type="EMBL" id="KE124953">
    <property type="protein sequence ID" value="EPB74217.1"/>
    <property type="molecule type" value="Genomic_DNA"/>
</dbReference>
<proteinExistence type="predicted"/>
<keyword evidence="4" id="KW-1185">Reference proteome</keyword>
<feature type="region of interest" description="Disordered" evidence="1">
    <location>
        <begin position="1"/>
        <end position="22"/>
    </location>
</feature>
<dbReference type="InterPro" id="IPR002018">
    <property type="entry name" value="CarbesteraseB"/>
</dbReference>
<protein>
    <recommendedName>
        <fullName evidence="2">Carboxylesterase type B domain-containing protein</fullName>
    </recommendedName>
</protein>
<dbReference type="InterPro" id="IPR029058">
    <property type="entry name" value="AB_hydrolase_fold"/>
</dbReference>
<dbReference type="Proteomes" id="UP000054495">
    <property type="component" value="Unassembled WGS sequence"/>
</dbReference>
<evidence type="ECO:0000313" key="4">
    <source>
        <dbReference type="Proteomes" id="UP000054495"/>
    </source>
</evidence>
<organism evidence="3 4">
    <name type="scientific">Ancylostoma ceylanicum</name>
    <dbReference type="NCBI Taxonomy" id="53326"/>
    <lineage>
        <taxon>Eukaryota</taxon>
        <taxon>Metazoa</taxon>
        <taxon>Ecdysozoa</taxon>
        <taxon>Nematoda</taxon>
        <taxon>Chromadorea</taxon>
        <taxon>Rhabditida</taxon>
        <taxon>Rhabditina</taxon>
        <taxon>Rhabditomorpha</taxon>
        <taxon>Strongyloidea</taxon>
        <taxon>Ancylostomatidae</taxon>
        <taxon>Ancylostomatinae</taxon>
        <taxon>Ancylostoma</taxon>
    </lineage>
</organism>
<dbReference type="Gene3D" id="3.40.50.1820">
    <property type="entry name" value="alpha/beta hydrolase"/>
    <property type="match status" value="1"/>
</dbReference>
<dbReference type="Pfam" id="PF00135">
    <property type="entry name" value="COesterase"/>
    <property type="match status" value="1"/>
</dbReference>
<evidence type="ECO:0000256" key="1">
    <source>
        <dbReference type="SAM" id="MobiDB-lite"/>
    </source>
</evidence>
<reference evidence="3 4" key="1">
    <citation type="submission" date="2013-05" db="EMBL/GenBank/DDBJ databases">
        <title>Draft genome of the parasitic nematode Anyclostoma ceylanicum.</title>
        <authorList>
            <person name="Mitreva M."/>
        </authorList>
    </citation>
    <scope>NUCLEOTIDE SEQUENCE [LARGE SCALE GENOMIC DNA]</scope>
</reference>
<gene>
    <name evidence="3" type="ORF">ANCCEY_06706</name>
</gene>
<dbReference type="ESTHER" id="9bila-a0a016snn2">
    <property type="family name" value="Carb_B_Nematoda"/>
</dbReference>
<evidence type="ECO:0000313" key="3">
    <source>
        <dbReference type="EMBL" id="EPB74217.1"/>
    </source>
</evidence>
<dbReference type="SUPFAM" id="SSF53474">
    <property type="entry name" value="alpha/beta-Hydrolases"/>
    <property type="match status" value="1"/>
</dbReference>
<name>A0A0D6M2T7_9BILA</name>
<sequence length="129" mass="14917">MLRPRPRPRRLSADAVGRAPHGAEAQYTKGTTNLKKLDFNNEEQVVADVFRQSFIEFVKTGVPSNKHVSWLNVGTDKDLRYLQITPKPLMRLGFYNETTSFWHKTLKYGFNVVQLLPTEKSVKRDKLQL</sequence>
<dbReference type="AlphaFoldDB" id="A0A0D6M2T7"/>
<accession>A0A0D6M2T7</accession>
<feature type="compositionally biased region" description="Basic residues" evidence="1">
    <location>
        <begin position="1"/>
        <end position="10"/>
    </location>
</feature>